<dbReference type="EMBL" id="ALBS01000049">
    <property type="protein sequence ID" value="EJT51612.1"/>
    <property type="molecule type" value="Genomic_DNA"/>
</dbReference>
<keyword evidence="3" id="KW-0408">Iron</keyword>
<dbReference type="GeneID" id="25990674"/>
<dbReference type="Proteomes" id="UP000002748">
    <property type="component" value="Unassembled WGS sequence"/>
</dbReference>
<keyword evidence="1" id="KW-0349">Heme</keyword>
<dbReference type="Pfam" id="PF01126">
    <property type="entry name" value="Heme_oxygenase"/>
    <property type="match status" value="1"/>
</dbReference>
<organism evidence="5 6">
    <name type="scientific">Trichosporon asahii var. asahii (strain ATCC 90039 / CBS 2479 / JCM 2466 / KCTC 7840 / NBRC 103889/ NCYC 2677 / UAMH 7654)</name>
    <name type="common">Yeast</name>
    <dbReference type="NCBI Taxonomy" id="1186058"/>
    <lineage>
        <taxon>Eukaryota</taxon>
        <taxon>Fungi</taxon>
        <taxon>Dikarya</taxon>
        <taxon>Basidiomycota</taxon>
        <taxon>Agaricomycotina</taxon>
        <taxon>Tremellomycetes</taxon>
        <taxon>Trichosporonales</taxon>
        <taxon>Trichosporonaceae</taxon>
        <taxon>Trichosporon</taxon>
    </lineage>
</organism>
<dbReference type="InterPro" id="IPR002051">
    <property type="entry name" value="Haem_Oase"/>
</dbReference>
<gene>
    <name evidence="5" type="ORF">A1Q1_07162</name>
</gene>
<dbReference type="InterPro" id="IPR016084">
    <property type="entry name" value="Haem_Oase-like_multi-hlx"/>
</dbReference>
<dbReference type="AlphaFoldDB" id="J6F8G0"/>
<dbReference type="OrthoDB" id="652091at2759"/>
<dbReference type="RefSeq" id="XP_014182873.1">
    <property type="nucleotide sequence ID" value="XM_014327398.1"/>
</dbReference>
<evidence type="ECO:0000313" key="5">
    <source>
        <dbReference type="EMBL" id="EJT51612.1"/>
    </source>
</evidence>
<evidence type="ECO:0000256" key="4">
    <source>
        <dbReference type="SAM" id="MobiDB-lite"/>
    </source>
</evidence>
<evidence type="ECO:0000256" key="3">
    <source>
        <dbReference type="ARBA" id="ARBA00023004"/>
    </source>
</evidence>
<dbReference type="PANTHER" id="PTHR10720">
    <property type="entry name" value="HEME OXYGENASE"/>
    <property type="match status" value="1"/>
</dbReference>
<comment type="caution">
    <text evidence="5">The sequence shown here is derived from an EMBL/GenBank/DDBJ whole genome shotgun (WGS) entry which is preliminary data.</text>
</comment>
<dbReference type="InterPro" id="IPR016053">
    <property type="entry name" value="Haem_Oase-like"/>
</dbReference>
<evidence type="ECO:0000313" key="6">
    <source>
        <dbReference type="Proteomes" id="UP000002748"/>
    </source>
</evidence>
<accession>J6F8G0</accession>
<name>J6F8G0_TRIAS</name>
<feature type="region of interest" description="Disordered" evidence="4">
    <location>
        <begin position="1"/>
        <end position="81"/>
    </location>
</feature>
<dbReference type="PANTHER" id="PTHR10720:SF0">
    <property type="entry name" value="HEME OXYGENASE"/>
    <property type="match status" value="1"/>
</dbReference>
<dbReference type="Gene3D" id="1.20.910.10">
    <property type="entry name" value="Heme oxygenase-like"/>
    <property type="match status" value="1"/>
</dbReference>
<dbReference type="VEuPathDB" id="FungiDB:A1Q1_07162"/>
<evidence type="ECO:0000256" key="1">
    <source>
        <dbReference type="ARBA" id="ARBA00022617"/>
    </source>
</evidence>
<dbReference type="KEGG" id="tasa:A1Q1_07162"/>
<feature type="compositionally biased region" description="Low complexity" evidence="4">
    <location>
        <begin position="48"/>
        <end position="67"/>
    </location>
</feature>
<dbReference type="GO" id="GO:0004392">
    <property type="term" value="F:heme oxygenase (decyclizing) activity"/>
    <property type="evidence" value="ECO:0007669"/>
    <property type="project" value="InterPro"/>
</dbReference>
<sequence length="449" mass="49469">MSCPVAHSSADAPPPVLPNGANGVPKGMCPVAHTSDGAVPEGHPAIASRPSLESTNSSSSDAASSSSGITTPDEDDEFGDLDYSAPTAELLREGTKRAHTKAENSDGAIALTQGQLELQDLKIGHRPQLGTPGPAGDVRGMVVQFHALERGLDVHAQHPVLAPTYNPELLRRADTLAADIKFLLNRLPAWSLKPSGRKHGIKAPFPMPAFIEEVFVSTPPRLTRYLDRINALSGDERKCPLLLAHAYVRYLGDLSGGQIIGAKLRRAYGLDGLEGRRFYYFDLSDDTSAAVTGEETVGERKKKLAEVKNWYRRGMNQGGGDDRELKKALVREANDAFLLNTEIFALINPPPRAKMRYFEKKQIEEQRRRDLNPPPVLSLTDHVMRFAVFVLCALVGLYAVQAAQPYAEPYVKPVVDKATDWFEAKVVPWWIENEQLLRRIAAKQRRFLL</sequence>
<dbReference type="GO" id="GO:0006788">
    <property type="term" value="P:heme oxidation"/>
    <property type="evidence" value="ECO:0007669"/>
    <property type="project" value="InterPro"/>
</dbReference>
<dbReference type="HOGENOM" id="CLU_628798_0_0_1"/>
<proteinExistence type="predicted"/>
<dbReference type="GO" id="GO:0046872">
    <property type="term" value="F:metal ion binding"/>
    <property type="evidence" value="ECO:0007669"/>
    <property type="project" value="UniProtKB-KW"/>
</dbReference>
<evidence type="ECO:0000256" key="2">
    <source>
        <dbReference type="ARBA" id="ARBA00022723"/>
    </source>
</evidence>
<reference evidence="5 6" key="1">
    <citation type="journal article" date="2012" name="Eukaryot. Cell">
        <title>Draft genome sequence of CBS 2479, the standard type strain of Trichosporon asahii.</title>
        <authorList>
            <person name="Yang R.Y."/>
            <person name="Li H.T."/>
            <person name="Zhu H."/>
            <person name="Zhou G.P."/>
            <person name="Wang M."/>
            <person name="Wang L."/>
        </authorList>
    </citation>
    <scope>NUCLEOTIDE SEQUENCE [LARGE SCALE GENOMIC DNA]</scope>
    <source>
        <strain evidence="6">ATCC 90039 / CBS 2479 / JCM 2466 / KCTC 7840 / NCYC 2677 / UAMH 7654</strain>
    </source>
</reference>
<protein>
    <submittedName>
        <fullName evidence="5">Heme oxygenase 2</fullName>
    </submittedName>
</protein>
<dbReference type="CDD" id="cd19165">
    <property type="entry name" value="HemeO"/>
    <property type="match status" value="1"/>
</dbReference>
<dbReference type="SUPFAM" id="SSF48613">
    <property type="entry name" value="Heme oxygenase-like"/>
    <property type="match status" value="1"/>
</dbReference>
<keyword evidence="2" id="KW-0479">Metal-binding</keyword>